<feature type="compositionally biased region" description="Basic and acidic residues" evidence="3">
    <location>
        <begin position="123"/>
        <end position="139"/>
    </location>
</feature>
<evidence type="ECO:0000259" key="4">
    <source>
        <dbReference type="PROSITE" id="PS50196"/>
    </source>
</evidence>
<feature type="compositionally biased region" description="Low complexity" evidence="3">
    <location>
        <begin position="280"/>
        <end position="291"/>
    </location>
</feature>
<name>A0AAN7U8U3_9PEZI</name>
<dbReference type="Gene3D" id="2.30.29.30">
    <property type="entry name" value="Pleckstrin-homology domain (PH domain)/Phosphotyrosine-binding domain (PTB)"/>
    <property type="match status" value="1"/>
</dbReference>
<keyword evidence="2" id="KW-0539">Nucleus</keyword>
<comment type="subcellular location">
    <subcellularLocation>
        <location evidence="1">Nucleus</location>
    </subcellularLocation>
</comment>
<dbReference type="EMBL" id="JAWHQM010000007">
    <property type="protein sequence ID" value="KAK5628035.1"/>
    <property type="molecule type" value="Genomic_DNA"/>
</dbReference>
<comment type="caution">
    <text evidence="5">The sequence shown here is derived from an EMBL/GenBank/DDBJ whole genome shotgun (WGS) entry which is preliminary data.</text>
</comment>
<feature type="region of interest" description="Disordered" evidence="3">
    <location>
        <begin position="245"/>
        <end position="374"/>
    </location>
</feature>
<evidence type="ECO:0000256" key="3">
    <source>
        <dbReference type="SAM" id="MobiDB-lite"/>
    </source>
</evidence>
<feature type="compositionally biased region" description="Polar residues" evidence="3">
    <location>
        <begin position="196"/>
        <end position="212"/>
    </location>
</feature>
<feature type="compositionally biased region" description="Polar residues" evidence="3">
    <location>
        <begin position="168"/>
        <end position="183"/>
    </location>
</feature>
<protein>
    <recommendedName>
        <fullName evidence="4">RanBD1 domain-containing protein</fullName>
    </recommendedName>
</protein>
<feature type="domain" description="RanBD1" evidence="4">
    <location>
        <begin position="367"/>
        <end position="470"/>
    </location>
</feature>
<feature type="compositionally biased region" description="Polar residues" evidence="3">
    <location>
        <begin position="245"/>
        <end position="276"/>
    </location>
</feature>
<feature type="compositionally biased region" description="Polar residues" evidence="3">
    <location>
        <begin position="43"/>
        <end position="52"/>
    </location>
</feature>
<feature type="compositionally biased region" description="Basic and acidic residues" evidence="3">
    <location>
        <begin position="184"/>
        <end position="195"/>
    </location>
</feature>
<organism evidence="5 6">
    <name type="scientific">Xylaria bambusicola</name>
    <dbReference type="NCBI Taxonomy" id="326684"/>
    <lineage>
        <taxon>Eukaryota</taxon>
        <taxon>Fungi</taxon>
        <taxon>Dikarya</taxon>
        <taxon>Ascomycota</taxon>
        <taxon>Pezizomycotina</taxon>
        <taxon>Sordariomycetes</taxon>
        <taxon>Xylariomycetidae</taxon>
        <taxon>Xylariales</taxon>
        <taxon>Xylariaceae</taxon>
        <taxon>Xylaria</taxon>
    </lineage>
</organism>
<dbReference type="InterPro" id="IPR045255">
    <property type="entry name" value="RanBP1-like"/>
</dbReference>
<dbReference type="PANTHER" id="PTHR23138">
    <property type="entry name" value="RAN BINDING PROTEIN"/>
    <property type="match status" value="1"/>
</dbReference>
<evidence type="ECO:0000256" key="2">
    <source>
        <dbReference type="ARBA" id="ARBA00023242"/>
    </source>
</evidence>
<dbReference type="SUPFAM" id="SSF50729">
    <property type="entry name" value="PH domain-like"/>
    <property type="match status" value="1"/>
</dbReference>
<reference evidence="5 6" key="1">
    <citation type="submission" date="2023-10" db="EMBL/GenBank/DDBJ databases">
        <title>Draft genome sequence of Xylaria bambusicola isolate GMP-LS, the root and basal stem rot pathogen of sugarcane in Indonesia.</title>
        <authorList>
            <person name="Selvaraj P."/>
            <person name="Muralishankar V."/>
            <person name="Muruganantham S."/>
            <person name="Sp S."/>
            <person name="Haryani S."/>
            <person name="Lau K.J.X."/>
            <person name="Naqvi N.I."/>
        </authorList>
    </citation>
    <scope>NUCLEOTIDE SEQUENCE [LARGE SCALE GENOMIC DNA]</scope>
    <source>
        <strain evidence="5">GMP-LS</strain>
    </source>
</reference>
<dbReference type="InterPro" id="IPR011993">
    <property type="entry name" value="PH-like_dom_sf"/>
</dbReference>
<dbReference type="GO" id="GO:0005634">
    <property type="term" value="C:nucleus"/>
    <property type="evidence" value="ECO:0007669"/>
    <property type="project" value="UniProtKB-SubCell"/>
</dbReference>
<feature type="region of interest" description="Disordered" evidence="3">
    <location>
        <begin position="1"/>
        <end position="148"/>
    </location>
</feature>
<dbReference type="PROSITE" id="PS50196">
    <property type="entry name" value="RANBD1"/>
    <property type="match status" value="1"/>
</dbReference>
<dbReference type="SMART" id="SM00160">
    <property type="entry name" value="RanBD"/>
    <property type="match status" value="1"/>
</dbReference>
<dbReference type="Pfam" id="PF00638">
    <property type="entry name" value="Ran_BP1"/>
    <property type="match status" value="1"/>
</dbReference>
<gene>
    <name evidence="5" type="ORF">RRF57_003752</name>
</gene>
<keyword evidence="6" id="KW-1185">Reference proteome</keyword>
<dbReference type="PANTHER" id="PTHR23138:SF142">
    <property type="entry name" value="RAN-BINDING PROTEIN 3B-RELATED"/>
    <property type="match status" value="1"/>
</dbReference>
<evidence type="ECO:0000313" key="6">
    <source>
        <dbReference type="Proteomes" id="UP001305414"/>
    </source>
</evidence>
<evidence type="ECO:0000313" key="5">
    <source>
        <dbReference type="EMBL" id="KAK5628035.1"/>
    </source>
</evidence>
<feature type="compositionally biased region" description="Acidic residues" evidence="3">
    <location>
        <begin position="326"/>
        <end position="347"/>
    </location>
</feature>
<evidence type="ECO:0000256" key="1">
    <source>
        <dbReference type="ARBA" id="ARBA00004123"/>
    </source>
</evidence>
<dbReference type="Proteomes" id="UP001305414">
    <property type="component" value="Unassembled WGS sequence"/>
</dbReference>
<dbReference type="InterPro" id="IPR000156">
    <property type="entry name" value="Ran_bind_dom"/>
</dbReference>
<feature type="region of interest" description="Disordered" evidence="3">
    <location>
        <begin position="167"/>
        <end position="212"/>
    </location>
</feature>
<accession>A0AAN7U8U3</accession>
<proteinExistence type="predicted"/>
<sequence length="529" mass="56114">MATPPKRSPTPERIAAEDPDTAAARKELRQTAISERPDFSAMATPNTNSDAVTSDDMPGATEASGKAATPERVGRDDAAKEQMASPKKKRAHDEVDEPRDTTAGANADRDVSPIGPNGSASLDRTDRSEPEKKRPRDISSEYNKSDSATDTVYFTTTLDYCRTLLANRLSQTSPKDATAPSTEKSNESATDKSTSDKLTGTQGSEKKSISTTASAFKSSGMSSFATQASPFLSASTGQMLSLFASPSPTKSFGLSSSTKSIFESGNNSSNGVTSPFGQIGSSTAFGSTPFGGFSGGLGGSRLTTFGKPGESLKSGKPAKPFGAPASEDENDGDKEEDGNASDNDKDDGENQHAEEDKAAETEDKKKPKLQRVAVDDGEAGEATIISVRARLYNLDKTSSSWKERGAGNLKINVPSACVRTDSAGIPIAGTFDASALEDVESKVVRLVMRQDSTHRVILNTAIIPAMKFQEKSSLKATYPSKTRARLASKSSRSRAPLVVLPSLTSQIPFQMYVPTMIRKEEDSSLSHQD</sequence>
<feature type="compositionally biased region" description="Basic and acidic residues" evidence="3">
    <location>
        <begin position="348"/>
        <end position="365"/>
    </location>
</feature>
<dbReference type="AlphaFoldDB" id="A0AAN7U8U3"/>